<sequence length="59" mass="6104">MPRDPESGEGSEAMTGACLTVSQVQSIPWAAAPSFASLLPVTSVFVTPIVTRGMPQSLV</sequence>
<protein>
    <submittedName>
        <fullName evidence="1">Uncharacterized protein</fullName>
    </submittedName>
</protein>
<comment type="caution">
    <text evidence="1">The sequence shown here is derived from an EMBL/GenBank/DDBJ whole genome shotgun (WGS) entry which is preliminary data.</text>
</comment>
<name>A0ACC7PJ96_9PSED</name>
<keyword evidence="2" id="KW-1185">Reference proteome</keyword>
<evidence type="ECO:0000313" key="2">
    <source>
        <dbReference type="Proteomes" id="UP001637618"/>
    </source>
</evidence>
<proteinExistence type="predicted"/>
<gene>
    <name evidence="1" type="ORF">OOJ96_20470</name>
</gene>
<accession>A0ACC7PJ96</accession>
<organism evidence="1 2">
    <name type="scientific">Pseudomonas imrae</name>
    <dbReference type="NCBI Taxonomy" id="2992837"/>
    <lineage>
        <taxon>Bacteria</taxon>
        <taxon>Pseudomonadati</taxon>
        <taxon>Pseudomonadota</taxon>
        <taxon>Gammaproteobacteria</taxon>
        <taxon>Pseudomonadales</taxon>
        <taxon>Pseudomonadaceae</taxon>
        <taxon>Pseudomonas</taxon>
    </lineage>
</organism>
<reference evidence="1" key="1">
    <citation type="submission" date="2022-11" db="EMBL/GenBank/DDBJ databases">
        <title>Draft genome sequences of strains of Pseudomonas imrae sp. nov.</title>
        <authorList>
            <person name="Salva Serra F."/>
            <person name="Nimje P."/>
            <person name="Moore E.R.B."/>
            <person name="Marathe N.P."/>
        </authorList>
    </citation>
    <scope>NUCLEOTIDE SEQUENCE</scope>
    <source>
        <strain evidence="1">15FMM2</strain>
    </source>
</reference>
<evidence type="ECO:0000313" key="1">
    <source>
        <dbReference type="EMBL" id="MFO2479770.1"/>
    </source>
</evidence>
<dbReference type="Proteomes" id="UP001637618">
    <property type="component" value="Unassembled WGS sequence"/>
</dbReference>
<dbReference type="EMBL" id="JAPEQY010000017">
    <property type="protein sequence ID" value="MFO2479770.1"/>
    <property type="molecule type" value="Genomic_DNA"/>
</dbReference>